<dbReference type="AlphaFoldDB" id="A0A5C5WDL6"/>
<dbReference type="Pfam" id="PF16116">
    <property type="entry name" value="DUF4832"/>
    <property type="match status" value="1"/>
</dbReference>
<sequence precursor="true">MLFVNALRGFTFCAFAGLLLIASASAQTYMLQPAPSRVDNPLKGLVPYSRPHEDRFPHSMEFMYLALSDLMIQEHQFDWKPLETLLDDISSRGKQAVIRIYMEYPGKSKGIPEYLVRDGLTVHEYVNENTAPLPPAKIITPDYEDPRLRKAIQNFIAAFGKKYDGDARLGYITAGLLGTWGEWHTYPRNDLWASKTTQEVVLDAYEKAFQQTPVLLRYPAGPDHGYQANNASRPFGYHDDSFAWATLDTGKPQDNWYYMPALIAAGESARNKWQTQPIGGEIRPEVWGKVFDEPTQWVPGTQDFHECVTQTHATWLMDTGMFREVPSPERRRRAEDEVRRMGYDFYVRQANFEPSGSAFKMTLELVNQGVAPFYMNWPTEVAMVQDGKIVHQSVAENLSMKGRLPGQHTLVENVDTNELRGKHTVLIRVANPLANGKSLGFANANQDTTQAGWLTLGEVELN</sequence>
<gene>
    <name evidence="3" type="ORF">Pla22_51400</name>
</gene>
<feature type="chain" id="PRO_5022992575" description="DUF4832 domain-containing protein" evidence="1">
    <location>
        <begin position="27"/>
        <end position="462"/>
    </location>
</feature>
<evidence type="ECO:0000256" key="1">
    <source>
        <dbReference type="SAM" id="SignalP"/>
    </source>
</evidence>
<feature type="signal peptide" evidence="1">
    <location>
        <begin position="1"/>
        <end position="26"/>
    </location>
</feature>
<evidence type="ECO:0000313" key="3">
    <source>
        <dbReference type="EMBL" id="TWT48139.1"/>
    </source>
</evidence>
<dbReference type="InterPro" id="IPR032267">
    <property type="entry name" value="DUF4832"/>
</dbReference>
<evidence type="ECO:0000313" key="4">
    <source>
        <dbReference type="Proteomes" id="UP000316598"/>
    </source>
</evidence>
<feature type="domain" description="DUF4832" evidence="2">
    <location>
        <begin position="297"/>
        <end position="432"/>
    </location>
</feature>
<proteinExistence type="predicted"/>
<protein>
    <recommendedName>
        <fullName evidence="2">DUF4832 domain-containing protein</fullName>
    </recommendedName>
</protein>
<dbReference type="Gene3D" id="3.20.20.80">
    <property type="entry name" value="Glycosidases"/>
    <property type="match status" value="1"/>
</dbReference>
<reference evidence="3 4" key="1">
    <citation type="submission" date="2019-02" db="EMBL/GenBank/DDBJ databases">
        <title>Deep-cultivation of Planctomycetes and their phenomic and genomic characterization uncovers novel biology.</title>
        <authorList>
            <person name="Wiegand S."/>
            <person name="Jogler M."/>
            <person name="Boedeker C."/>
            <person name="Pinto D."/>
            <person name="Vollmers J."/>
            <person name="Rivas-Marin E."/>
            <person name="Kohn T."/>
            <person name="Peeters S.H."/>
            <person name="Heuer A."/>
            <person name="Rast P."/>
            <person name="Oberbeckmann S."/>
            <person name="Bunk B."/>
            <person name="Jeske O."/>
            <person name="Meyerdierks A."/>
            <person name="Storesund J.E."/>
            <person name="Kallscheuer N."/>
            <person name="Luecker S."/>
            <person name="Lage O.M."/>
            <person name="Pohl T."/>
            <person name="Merkel B.J."/>
            <person name="Hornburger P."/>
            <person name="Mueller R.-W."/>
            <person name="Bruemmer F."/>
            <person name="Labrenz M."/>
            <person name="Spormann A.M."/>
            <person name="Op Den Camp H."/>
            <person name="Overmann J."/>
            <person name="Amann R."/>
            <person name="Jetten M.S.M."/>
            <person name="Mascher T."/>
            <person name="Medema M.H."/>
            <person name="Devos D.P."/>
            <person name="Kaster A.-K."/>
            <person name="Ovreas L."/>
            <person name="Rohde M."/>
            <person name="Galperin M.Y."/>
            <person name="Jogler C."/>
        </authorList>
    </citation>
    <scope>NUCLEOTIDE SEQUENCE [LARGE SCALE GENOMIC DNA]</scope>
    <source>
        <strain evidence="3 4">Pla22</strain>
    </source>
</reference>
<dbReference type="EMBL" id="SJPI01000004">
    <property type="protein sequence ID" value="TWT48139.1"/>
    <property type="molecule type" value="Genomic_DNA"/>
</dbReference>
<keyword evidence="4" id="KW-1185">Reference proteome</keyword>
<accession>A0A5C5WDL6</accession>
<organism evidence="3 4">
    <name type="scientific">Rubripirellula amarantea</name>
    <dbReference type="NCBI Taxonomy" id="2527999"/>
    <lineage>
        <taxon>Bacteria</taxon>
        <taxon>Pseudomonadati</taxon>
        <taxon>Planctomycetota</taxon>
        <taxon>Planctomycetia</taxon>
        <taxon>Pirellulales</taxon>
        <taxon>Pirellulaceae</taxon>
        <taxon>Rubripirellula</taxon>
    </lineage>
</organism>
<comment type="caution">
    <text evidence="3">The sequence shown here is derived from an EMBL/GenBank/DDBJ whole genome shotgun (WGS) entry which is preliminary data.</text>
</comment>
<keyword evidence="1" id="KW-0732">Signal</keyword>
<name>A0A5C5WDL6_9BACT</name>
<evidence type="ECO:0000259" key="2">
    <source>
        <dbReference type="Pfam" id="PF16116"/>
    </source>
</evidence>
<dbReference type="Proteomes" id="UP000316598">
    <property type="component" value="Unassembled WGS sequence"/>
</dbReference>
<dbReference type="OrthoDB" id="9761426at2"/>